<gene>
    <name evidence="1" type="ORF">PEDI_53510</name>
</gene>
<reference evidence="1 2" key="1">
    <citation type="submission" date="2021-12" db="EMBL/GenBank/DDBJ databases">
        <title>Genome sequencing of bacteria with rrn-lacking chromosome and rrn-plasmid.</title>
        <authorList>
            <person name="Anda M."/>
            <person name="Iwasaki W."/>
        </authorList>
    </citation>
    <scope>NUCLEOTIDE SEQUENCE [LARGE SCALE GENOMIC DNA]</scope>
    <source>
        <strain evidence="1 2">NBRC 15940</strain>
    </source>
</reference>
<keyword evidence="2" id="KW-1185">Reference proteome</keyword>
<evidence type="ECO:0000313" key="2">
    <source>
        <dbReference type="Proteomes" id="UP001310022"/>
    </source>
</evidence>
<evidence type="ECO:0000313" key="1">
    <source>
        <dbReference type="EMBL" id="GJM64799.1"/>
    </source>
</evidence>
<name>A0AAN4W304_9BACT</name>
<organism evidence="1 2">
    <name type="scientific">Persicobacter diffluens</name>
    <dbReference type="NCBI Taxonomy" id="981"/>
    <lineage>
        <taxon>Bacteria</taxon>
        <taxon>Pseudomonadati</taxon>
        <taxon>Bacteroidota</taxon>
        <taxon>Cytophagia</taxon>
        <taxon>Cytophagales</taxon>
        <taxon>Persicobacteraceae</taxon>
        <taxon>Persicobacter</taxon>
    </lineage>
</organism>
<protein>
    <submittedName>
        <fullName evidence="1">Uncharacterized protein</fullName>
    </submittedName>
</protein>
<proteinExistence type="predicted"/>
<accession>A0AAN4W304</accession>
<dbReference type="EMBL" id="BQKE01000007">
    <property type="protein sequence ID" value="GJM64799.1"/>
    <property type="molecule type" value="Genomic_DNA"/>
</dbReference>
<dbReference type="AlphaFoldDB" id="A0AAN4W304"/>
<comment type="caution">
    <text evidence="1">The sequence shown here is derived from an EMBL/GenBank/DDBJ whole genome shotgun (WGS) entry which is preliminary data.</text>
</comment>
<sequence length="93" mass="11255">MDPNKPPFWYNISDNQVSIERTEPPIIKCVLRKFDFETNNPCSLEIIHQENQYKLEAVQYPEDLRLTKIKLHLKNMRGWIRPRLNRVHKLNLQ</sequence>
<dbReference type="Proteomes" id="UP001310022">
    <property type="component" value="Unassembled WGS sequence"/>
</dbReference>